<dbReference type="AlphaFoldDB" id="A0A0R1V2C3"/>
<dbReference type="Proteomes" id="UP000051739">
    <property type="component" value="Unassembled WGS sequence"/>
</dbReference>
<dbReference type="EMBL" id="AZFN01000047">
    <property type="protein sequence ID" value="KRL99775.1"/>
    <property type="molecule type" value="Genomic_DNA"/>
</dbReference>
<organism evidence="1 2">
    <name type="scientific">Limosilactobacillus gastricus DSM 16045</name>
    <dbReference type="NCBI Taxonomy" id="1423749"/>
    <lineage>
        <taxon>Bacteria</taxon>
        <taxon>Bacillati</taxon>
        <taxon>Bacillota</taxon>
        <taxon>Bacilli</taxon>
        <taxon>Lactobacillales</taxon>
        <taxon>Lactobacillaceae</taxon>
        <taxon>Limosilactobacillus</taxon>
    </lineage>
</organism>
<accession>A0A0R1V2C3</accession>
<proteinExistence type="predicted"/>
<protein>
    <submittedName>
        <fullName evidence="1">Uncharacterized protein</fullName>
    </submittedName>
</protein>
<evidence type="ECO:0000313" key="2">
    <source>
        <dbReference type="Proteomes" id="UP000051739"/>
    </source>
</evidence>
<dbReference type="PATRIC" id="fig|1423749.3.peg.1419"/>
<comment type="caution">
    <text evidence="1">The sequence shown here is derived from an EMBL/GenBank/DDBJ whole genome shotgun (WGS) entry which is preliminary data.</text>
</comment>
<gene>
    <name evidence="1" type="ORF">FC60_GL001376</name>
</gene>
<name>A0A0R1V2C3_9LACO</name>
<keyword evidence="2" id="KW-1185">Reference proteome</keyword>
<reference evidence="1 2" key="1">
    <citation type="journal article" date="2015" name="Genome Announc.">
        <title>Expanding the biotechnology potential of lactobacilli through comparative genomics of 213 strains and associated genera.</title>
        <authorList>
            <person name="Sun Z."/>
            <person name="Harris H.M."/>
            <person name="McCann A."/>
            <person name="Guo C."/>
            <person name="Argimon S."/>
            <person name="Zhang W."/>
            <person name="Yang X."/>
            <person name="Jeffery I.B."/>
            <person name="Cooney J.C."/>
            <person name="Kagawa T.F."/>
            <person name="Liu W."/>
            <person name="Song Y."/>
            <person name="Salvetti E."/>
            <person name="Wrobel A."/>
            <person name="Rasinkangas P."/>
            <person name="Parkhill J."/>
            <person name="Rea M.C."/>
            <person name="O'Sullivan O."/>
            <person name="Ritari J."/>
            <person name="Douillard F.P."/>
            <person name="Paul Ross R."/>
            <person name="Yang R."/>
            <person name="Briner A.E."/>
            <person name="Felis G.E."/>
            <person name="de Vos W.M."/>
            <person name="Barrangou R."/>
            <person name="Klaenhammer T.R."/>
            <person name="Caufield P.W."/>
            <person name="Cui Y."/>
            <person name="Zhang H."/>
            <person name="O'Toole P.W."/>
        </authorList>
    </citation>
    <scope>NUCLEOTIDE SEQUENCE [LARGE SCALE GENOMIC DNA]</scope>
    <source>
        <strain evidence="1 2">DSM 16045</strain>
    </source>
</reference>
<evidence type="ECO:0000313" key="1">
    <source>
        <dbReference type="EMBL" id="KRL99775.1"/>
    </source>
</evidence>
<dbReference type="RefSeq" id="WP_235806141.1">
    <property type="nucleotide sequence ID" value="NZ_AZFN01000047.1"/>
</dbReference>
<sequence>MQTNKKEEAKMSKSIKVKKICNGNKESKDVLSQYLRIKELENSLNLYLKSEIINSYKINVQIALLRFKNTVGYIKFVDRKYMKNFFNLKSIWLSNIDTFTKNSEEAADNLIDDKFEEKLEKLALDMPAFITSFTELDINSFDKNGFVKEEISCSLIKCEEKLGKNRDFIFIPYQNMIHLLSVIKECQAGKREGILKETTIFARKVWYITDYVNKMDKLGKDYFEGKKSVEQVGRGMLGTKSMKYSIQNEFRLGIVFPYKKSNYGNEAGTNLGIQPSFCFATQYFKKEELRSLNIKKAERKSSFLPACYCIDEV</sequence>